<protein>
    <submittedName>
        <fullName evidence="3">Beta-lactamase family protein</fullName>
    </submittedName>
</protein>
<feature type="domain" description="Beta-lactamase-related" evidence="2">
    <location>
        <begin position="43"/>
        <end position="332"/>
    </location>
</feature>
<feature type="signal peptide" evidence="1">
    <location>
        <begin position="1"/>
        <end position="18"/>
    </location>
</feature>
<organism evidence="3 4">
    <name type="scientific">Fluviicola chungangensis</name>
    <dbReference type="NCBI Taxonomy" id="2597671"/>
    <lineage>
        <taxon>Bacteria</taxon>
        <taxon>Pseudomonadati</taxon>
        <taxon>Bacteroidota</taxon>
        <taxon>Flavobacteriia</taxon>
        <taxon>Flavobacteriales</taxon>
        <taxon>Crocinitomicaceae</taxon>
        <taxon>Fluviicola</taxon>
    </lineage>
</organism>
<dbReference type="SUPFAM" id="SSF56601">
    <property type="entry name" value="beta-lactamase/transpeptidase-like"/>
    <property type="match status" value="1"/>
</dbReference>
<keyword evidence="1" id="KW-0732">Signal</keyword>
<feature type="chain" id="PRO_5021730251" evidence="1">
    <location>
        <begin position="19"/>
        <end position="453"/>
    </location>
</feature>
<dbReference type="AlphaFoldDB" id="A0A556N3A2"/>
<dbReference type="Proteomes" id="UP000316008">
    <property type="component" value="Unassembled WGS sequence"/>
</dbReference>
<evidence type="ECO:0000259" key="2">
    <source>
        <dbReference type="Pfam" id="PF00144"/>
    </source>
</evidence>
<gene>
    <name evidence="3" type="ORF">FO442_04960</name>
</gene>
<dbReference type="PANTHER" id="PTHR46825">
    <property type="entry name" value="D-ALANYL-D-ALANINE-CARBOXYPEPTIDASE/ENDOPEPTIDASE AMPH"/>
    <property type="match status" value="1"/>
</dbReference>
<proteinExistence type="predicted"/>
<dbReference type="RefSeq" id="WP_144332050.1">
    <property type="nucleotide sequence ID" value="NZ_VLPL01000002.1"/>
</dbReference>
<dbReference type="Pfam" id="PF00144">
    <property type="entry name" value="Beta-lactamase"/>
    <property type="match status" value="1"/>
</dbReference>
<dbReference type="EMBL" id="VLPL01000002">
    <property type="protein sequence ID" value="TSJ46513.1"/>
    <property type="molecule type" value="Genomic_DNA"/>
</dbReference>
<comment type="caution">
    <text evidence="3">The sequence shown here is derived from an EMBL/GenBank/DDBJ whole genome shotgun (WGS) entry which is preliminary data.</text>
</comment>
<dbReference type="InterPro" id="IPR001466">
    <property type="entry name" value="Beta-lactam-related"/>
</dbReference>
<dbReference type="InterPro" id="IPR012338">
    <property type="entry name" value="Beta-lactam/transpept-like"/>
</dbReference>
<evidence type="ECO:0000313" key="3">
    <source>
        <dbReference type="EMBL" id="TSJ46513.1"/>
    </source>
</evidence>
<dbReference type="InterPro" id="IPR050491">
    <property type="entry name" value="AmpC-like"/>
</dbReference>
<evidence type="ECO:0000313" key="4">
    <source>
        <dbReference type="Proteomes" id="UP000316008"/>
    </source>
</evidence>
<dbReference type="OrthoDB" id="9793489at2"/>
<keyword evidence="4" id="KW-1185">Reference proteome</keyword>
<accession>A0A556N3A2</accession>
<sequence length="453" mass="50836">MRHKLLAGLILLSTQTFAQLSSQKIRLLDSLFSQLEVNKMSMGSISIFKDGEEVYAKCYGISNKKNGADIPASKEKTYYRIGSISKVFTAFLIMKSVESGKLSLKQPVLEFFPDLNGASTLTVEQLLLHKSKLPIFHRIDDLEELRKAKTESELIGMVNKRTPNPDTLKTTYNNLNYILLGLIVEKVNGAGYNEVLKNSLSSLERKEVYGTFKLLDYQKNEANSFHISNENWVEDYEIRECPIADGSGFLLSNAQTLNTFMYALFNGKLISEESLKQMLPSGSMFGFGIMKANFDEHKGFGHTGRIEGFTSAATYFTEDKINVTLLQNGTVYPMNDILILVGDILFDKPVEIPNFKKVTLNAAETAIFLGTYENANEGYKVIADLSKGELRIRVAKGNGLMNKMILETYPLSQSRIFNPSQGIIFDFLNPDNGMYTECEMRVNGSKLPLKRIP</sequence>
<evidence type="ECO:0000256" key="1">
    <source>
        <dbReference type="SAM" id="SignalP"/>
    </source>
</evidence>
<dbReference type="Gene3D" id="3.40.710.10">
    <property type="entry name" value="DD-peptidase/beta-lactamase superfamily"/>
    <property type="match status" value="1"/>
</dbReference>
<reference evidence="3 4" key="1">
    <citation type="submission" date="2019-07" db="EMBL/GenBank/DDBJ databases">
        <authorList>
            <person name="Huq M.A."/>
        </authorList>
    </citation>
    <scope>NUCLEOTIDE SEQUENCE [LARGE SCALE GENOMIC DNA]</scope>
    <source>
        <strain evidence="3 4">MAH-3</strain>
    </source>
</reference>
<dbReference type="PANTHER" id="PTHR46825:SF9">
    <property type="entry name" value="BETA-LACTAMASE-RELATED DOMAIN-CONTAINING PROTEIN"/>
    <property type="match status" value="1"/>
</dbReference>
<name>A0A556N3A2_9FLAO</name>